<dbReference type="AlphaFoldDB" id="A0AA36JI20"/>
<gene>
    <name evidence="2" type="ORF">EVOR1521_LOCUS27615</name>
</gene>
<dbReference type="Proteomes" id="UP001178507">
    <property type="component" value="Unassembled WGS sequence"/>
</dbReference>
<organism evidence="2 3">
    <name type="scientific">Effrenium voratum</name>
    <dbReference type="NCBI Taxonomy" id="2562239"/>
    <lineage>
        <taxon>Eukaryota</taxon>
        <taxon>Sar</taxon>
        <taxon>Alveolata</taxon>
        <taxon>Dinophyceae</taxon>
        <taxon>Suessiales</taxon>
        <taxon>Symbiodiniaceae</taxon>
        <taxon>Effrenium</taxon>
    </lineage>
</organism>
<dbReference type="EMBL" id="CAUJNA010003582">
    <property type="protein sequence ID" value="CAJ1405388.1"/>
    <property type="molecule type" value="Genomic_DNA"/>
</dbReference>
<comment type="caution">
    <text evidence="2">The sequence shown here is derived from an EMBL/GenBank/DDBJ whole genome shotgun (WGS) entry which is preliminary data.</text>
</comment>
<protein>
    <submittedName>
        <fullName evidence="2">Uncharacterized protein</fullName>
    </submittedName>
</protein>
<evidence type="ECO:0000313" key="2">
    <source>
        <dbReference type="EMBL" id="CAJ1405388.1"/>
    </source>
</evidence>
<evidence type="ECO:0000256" key="1">
    <source>
        <dbReference type="SAM" id="MobiDB-lite"/>
    </source>
</evidence>
<sequence>MPKKQNPRARGDLFVRFQVDFPKELPAGTNRDTLRPLLDPKAPADADASRWFPFTGPGKVTAESVTPKDQKKVEAILEKQKLEARQERRRGGSTECHTQ</sequence>
<keyword evidence="3" id="KW-1185">Reference proteome</keyword>
<evidence type="ECO:0000313" key="3">
    <source>
        <dbReference type="Proteomes" id="UP001178507"/>
    </source>
</evidence>
<feature type="region of interest" description="Disordered" evidence="1">
    <location>
        <begin position="24"/>
        <end position="52"/>
    </location>
</feature>
<reference evidence="2" key="1">
    <citation type="submission" date="2023-08" db="EMBL/GenBank/DDBJ databases">
        <authorList>
            <person name="Chen Y."/>
            <person name="Shah S."/>
            <person name="Dougan E. K."/>
            <person name="Thang M."/>
            <person name="Chan C."/>
        </authorList>
    </citation>
    <scope>NUCLEOTIDE SEQUENCE</scope>
</reference>
<proteinExistence type="predicted"/>
<accession>A0AA36JI20</accession>
<name>A0AA36JI20_9DINO</name>